<evidence type="ECO:0000256" key="6">
    <source>
        <dbReference type="ARBA" id="ARBA00023065"/>
    </source>
</evidence>
<proteinExistence type="inferred from homology"/>
<name>A0A942EBK5_9HYPH</name>
<accession>A0A942EBK5</accession>
<keyword evidence="6" id="KW-0406">Ion transport</keyword>
<keyword evidence="11" id="KW-1185">Reference proteome</keyword>
<dbReference type="Pfam" id="PF00231">
    <property type="entry name" value="ATP-synt"/>
    <property type="match status" value="1"/>
</dbReference>
<dbReference type="NCBIfam" id="TIGR03323">
    <property type="entry name" value="alt_F1F0_F1_gam"/>
    <property type="match status" value="1"/>
</dbReference>
<dbReference type="Gene3D" id="3.40.1380.10">
    <property type="match status" value="1"/>
</dbReference>
<dbReference type="InterPro" id="IPR000131">
    <property type="entry name" value="ATP_synth_F1_gsu"/>
</dbReference>
<dbReference type="RefSeq" id="WP_212657884.1">
    <property type="nucleotide sequence ID" value="NZ_JAGXTP010000001.1"/>
</dbReference>
<keyword evidence="5" id="KW-0375">Hydrogen ion transport</keyword>
<evidence type="ECO:0000313" key="10">
    <source>
        <dbReference type="EMBL" id="MBS3848329.1"/>
    </source>
</evidence>
<dbReference type="SUPFAM" id="SSF52943">
    <property type="entry name" value="ATP synthase (F1-ATPase), gamma subunit"/>
    <property type="match status" value="1"/>
</dbReference>
<comment type="similarity">
    <text evidence="3">Belongs to the ATPase gamma chain family.</text>
</comment>
<dbReference type="EMBL" id="JAGXTP010000001">
    <property type="protein sequence ID" value="MBS3848329.1"/>
    <property type="molecule type" value="Genomic_DNA"/>
</dbReference>
<dbReference type="GO" id="GO:0046933">
    <property type="term" value="F:proton-transporting ATP synthase activity, rotational mechanism"/>
    <property type="evidence" value="ECO:0007669"/>
    <property type="project" value="InterPro"/>
</dbReference>
<evidence type="ECO:0000313" key="11">
    <source>
        <dbReference type="Proteomes" id="UP000678281"/>
    </source>
</evidence>
<evidence type="ECO:0000256" key="8">
    <source>
        <dbReference type="ARBA" id="ARBA00023196"/>
    </source>
</evidence>
<comment type="caution">
    <text evidence="10">The sequence shown here is derived from an EMBL/GenBank/DDBJ whole genome shotgun (WGS) entry which is preliminary data.</text>
</comment>
<dbReference type="PANTHER" id="PTHR11693">
    <property type="entry name" value="ATP SYNTHASE GAMMA CHAIN"/>
    <property type="match status" value="1"/>
</dbReference>
<evidence type="ECO:0000256" key="5">
    <source>
        <dbReference type="ARBA" id="ARBA00022781"/>
    </source>
</evidence>
<comment type="function">
    <text evidence="1">Produces ATP from ADP in the presence of a proton gradient across the membrane. The gamma chain is believed to be important in regulating ATPase activity and the flow of protons through the CF(0) complex.</text>
</comment>
<evidence type="ECO:0000256" key="3">
    <source>
        <dbReference type="ARBA" id="ARBA00007681"/>
    </source>
</evidence>
<dbReference type="AlphaFoldDB" id="A0A942EBK5"/>
<dbReference type="Gene3D" id="1.10.287.80">
    <property type="entry name" value="ATP synthase, gamma subunit, helix hairpin domain"/>
    <property type="match status" value="1"/>
</dbReference>
<evidence type="ECO:0000256" key="2">
    <source>
        <dbReference type="ARBA" id="ARBA00004170"/>
    </source>
</evidence>
<dbReference type="InterPro" id="IPR017709">
    <property type="entry name" value="Alt_ATP_synth_F1_gsu"/>
</dbReference>
<comment type="subcellular location">
    <subcellularLocation>
        <location evidence="2">Membrane</location>
        <topology evidence="2">Peripheral membrane protein</topology>
    </subcellularLocation>
</comment>
<sequence length="290" mass="31081">MSSTIAGLRKTIDSAQDLHAVVRTMKALAASSIIEYEQSVHALDDYYRTVQLGLGVCIRNGGDAVLPLKHHQGVAAVVVFGSDQGLVGRFNDAVAHQAISSFGNSPHTRFWAVGERASEPLKDAGLTVDRLFGVPVSVSAIGLLVTEILGHYEAAFSRGEINQLHVAYNKAGSGVAFAPLAEKVLPLDENWRKTVSACPWPSGTLPEEIGTGPATLSAFVREFLFVSLFRACAASLASENASRLAAMQRADKNIDSLLGELTSQFHRMRQDGIDEELFDVVAGYEALNEG</sequence>
<dbReference type="PRINTS" id="PR00126">
    <property type="entry name" value="ATPASEGAMMA"/>
</dbReference>
<keyword evidence="7" id="KW-0472">Membrane</keyword>
<dbReference type="InterPro" id="IPR035968">
    <property type="entry name" value="ATP_synth_F1_ATPase_gsu"/>
</dbReference>
<keyword evidence="8" id="KW-0139">CF(1)</keyword>
<evidence type="ECO:0000256" key="9">
    <source>
        <dbReference type="ARBA" id="ARBA00023310"/>
    </source>
</evidence>
<evidence type="ECO:0000256" key="4">
    <source>
        <dbReference type="ARBA" id="ARBA00022448"/>
    </source>
</evidence>
<dbReference type="CDD" id="cd12151">
    <property type="entry name" value="F1-ATPase_gamma"/>
    <property type="match status" value="1"/>
</dbReference>
<keyword evidence="4" id="KW-0813">Transport</keyword>
<gene>
    <name evidence="10" type="ORF">KD146_06420</name>
</gene>
<evidence type="ECO:0000256" key="1">
    <source>
        <dbReference type="ARBA" id="ARBA00003456"/>
    </source>
</evidence>
<dbReference type="Proteomes" id="UP000678281">
    <property type="component" value="Unassembled WGS sequence"/>
</dbReference>
<organism evidence="10 11">
    <name type="scientific">Devosia litorisediminis</name>
    <dbReference type="NCBI Taxonomy" id="2829817"/>
    <lineage>
        <taxon>Bacteria</taxon>
        <taxon>Pseudomonadati</taxon>
        <taxon>Pseudomonadota</taxon>
        <taxon>Alphaproteobacteria</taxon>
        <taxon>Hyphomicrobiales</taxon>
        <taxon>Devosiaceae</taxon>
        <taxon>Devosia</taxon>
    </lineage>
</organism>
<keyword evidence="9" id="KW-0066">ATP synthesis</keyword>
<reference evidence="10" key="1">
    <citation type="submission" date="2021-04" db="EMBL/GenBank/DDBJ databases">
        <title>Devosia litorisediminis sp. nov., isolated from a sand dune.</title>
        <authorList>
            <person name="Park S."/>
            <person name="Yoon J.-H."/>
        </authorList>
    </citation>
    <scope>NUCLEOTIDE SEQUENCE</scope>
    <source>
        <strain evidence="10">BSSL-BM10</strain>
    </source>
</reference>
<dbReference type="GO" id="GO:0045259">
    <property type="term" value="C:proton-transporting ATP synthase complex"/>
    <property type="evidence" value="ECO:0007669"/>
    <property type="project" value="UniProtKB-KW"/>
</dbReference>
<evidence type="ECO:0000256" key="7">
    <source>
        <dbReference type="ARBA" id="ARBA00023136"/>
    </source>
</evidence>
<dbReference type="PANTHER" id="PTHR11693:SF22">
    <property type="entry name" value="ATP SYNTHASE SUBUNIT GAMMA, MITOCHONDRIAL"/>
    <property type="match status" value="1"/>
</dbReference>
<protein>
    <submittedName>
        <fullName evidence="10">F0F1 ATP synthase subunit gamma</fullName>
    </submittedName>
</protein>